<dbReference type="EMBL" id="JAMKFB020000704">
    <property type="protein sequence ID" value="KAL0148461.1"/>
    <property type="molecule type" value="Genomic_DNA"/>
</dbReference>
<protein>
    <submittedName>
        <fullName evidence="1">Uncharacterized protein</fullName>
    </submittedName>
</protein>
<feature type="non-terminal residue" evidence="1">
    <location>
        <position position="1"/>
    </location>
</feature>
<comment type="caution">
    <text evidence="1">The sequence shown here is derived from an EMBL/GenBank/DDBJ whole genome shotgun (WGS) entry which is preliminary data.</text>
</comment>
<keyword evidence="2" id="KW-1185">Reference proteome</keyword>
<organism evidence="1 2">
    <name type="scientific">Cirrhinus mrigala</name>
    <name type="common">Mrigala</name>
    <dbReference type="NCBI Taxonomy" id="683832"/>
    <lineage>
        <taxon>Eukaryota</taxon>
        <taxon>Metazoa</taxon>
        <taxon>Chordata</taxon>
        <taxon>Craniata</taxon>
        <taxon>Vertebrata</taxon>
        <taxon>Euteleostomi</taxon>
        <taxon>Actinopterygii</taxon>
        <taxon>Neopterygii</taxon>
        <taxon>Teleostei</taxon>
        <taxon>Ostariophysi</taxon>
        <taxon>Cypriniformes</taxon>
        <taxon>Cyprinidae</taxon>
        <taxon>Labeoninae</taxon>
        <taxon>Labeonini</taxon>
        <taxon>Cirrhinus</taxon>
    </lineage>
</organism>
<reference evidence="1 2" key="1">
    <citation type="submission" date="2024-05" db="EMBL/GenBank/DDBJ databases">
        <title>Genome sequencing and assembly of Indian major carp, Cirrhinus mrigala (Hamilton, 1822).</title>
        <authorList>
            <person name="Mohindra V."/>
            <person name="Chowdhury L.M."/>
            <person name="Lal K."/>
            <person name="Jena J.K."/>
        </authorList>
    </citation>
    <scope>NUCLEOTIDE SEQUENCE [LARGE SCALE GENOMIC DNA]</scope>
    <source>
        <strain evidence="1">CM1030</strain>
        <tissue evidence="1">Blood</tissue>
    </source>
</reference>
<gene>
    <name evidence="1" type="ORF">M9458_056271</name>
</gene>
<sequence>MHPPKCTFQGRMRHRCVMNAAVNRKRLQMRSLIPRKMKCTSDGHFAPYHIPASLAHR</sequence>
<name>A0ABD0MII2_CIRMR</name>
<dbReference type="Proteomes" id="UP001529510">
    <property type="component" value="Unassembled WGS sequence"/>
</dbReference>
<dbReference type="AlphaFoldDB" id="A0ABD0MII2"/>
<proteinExistence type="predicted"/>
<evidence type="ECO:0000313" key="2">
    <source>
        <dbReference type="Proteomes" id="UP001529510"/>
    </source>
</evidence>
<evidence type="ECO:0000313" key="1">
    <source>
        <dbReference type="EMBL" id="KAL0148461.1"/>
    </source>
</evidence>
<accession>A0ABD0MII2</accession>